<dbReference type="AlphaFoldDB" id="A0A427YFJ0"/>
<evidence type="ECO:0000313" key="9">
    <source>
        <dbReference type="Proteomes" id="UP000279259"/>
    </source>
</evidence>
<feature type="transmembrane region" description="Helical" evidence="7">
    <location>
        <begin position="333"/>
        <end position="355"/>
    </location>
</feature>
<feature type="transmembrane region" description="Helical" evidence="7">
    <location>
        <begin position="367"/>
        <end position="387"/>
    </location>
</feature>
<feature type="transmembrane region" description="Helical" evidence="7">
    <location>
        <begin position="251"/>
        <end position="273"/>
    </location>
</feature>
<evidence type="ECO:0000256" key="3">
    <source>
        <dbReference type="ARBA" id="ARBA00022692"/>
    </source>
</evidence>
<feature type="transmembrane region" description="Helical" evidence="7">
    <location>
        <begin position="187"/>
        <end position="206"/>
    </location>
</feature>
<evidence type="ECO:0000313" key="8">
    <source>
        <dbReference type="EMBL" id="RSH89747.1"/>
    </source>
</evidence>
<dbReference type="GO" id="GO:0022857">
    <property type="term" value="F:transmembrane transporter activity"/>
    <property type="evidence" value="ECO:0007669"/>
    <property type="project" value="InterPro"/>
</dbReference>
<organism evidence="8 9">
    <name type="scientific">Saitozyma podzolica</name>
    <dbReference type="NCBI Taxonomy" id="1890683"/>
    <lineage>
        <taxon>Eukaryota</taxon>
        <taxon>Fungi</taxon>
        <taxon>Dikarya</taxon>
        <taxon>Basidiomycota</taxon>
        <taxon>Agaricomycotina</taxon>
        <taxon>Tremellomycetes</taxon>
        <taxon>Tremellales</taxon>
        <taxon>Trimorphomycetaceae</taxon>
        <taxon>Saitozyma</taxon>
    </lineage>
</organism>
<feature type="compositionally biased region" description="Basic and acidic residues" evidence="6">
    <location>
        <begin position="22"/>
        <end position="39"/>
    </location>
</feature>
<gene>
    <name evidence="8" type="ORF">EHS25_001733</name>
</gene>
<dbReference type="EMBL" id="RSCD01000012">
    <property type="protein sequence ID" value="RSH89747.1"/>
    <property type="molecule type" value="Genomic_DNA"/>
</dbReference>
<evidence type="ECO:0000256" key="4">
    <source>
        <dbReference type="ARBA" id="ARBA00022989"/>
    </source>
</evidence>
<keyword evidence="4 7" id="KW-1133">Transmembrane helix</keyword>
<keyword evidence="2" id="KW-0813">Transport</keyword>
<name>A0A427YFJ0_9TREE</name>
<protein>
    <recommendedName>
        <fullName evidence="10">Major facilitator superfamily (MFS) profile domain-containing protein</fullName>
    </recommendedName>
</protein>
<dbReference type="Pfam" id="PF07690">
    <property type="entry name" value="MFS_1"/>
    <property type="match status" value="1"/>
</dbReference>
<dbReference type="PANTHER" id="PTHR43791:SF65">
    <property type="entry name" value="MAJOR FACILITATOR SUPERFAMILY (MFS) PROFILE DOMAIN-CONTAINING PROTEIN-RELATED"/>
    <property type="match status" value="1"/>
</dbReference>
<evidence type="ECO:0008006" key="10">
    <source>
        <dbReference type="Google" id="ProtNLM"/>
    </source>
</evidence>
<comment type="caution">
    <text evidence="8">The sequence shown here is derived from an EMBL/GenBank/DDBJ whole genome shotgun (WGS) entry which is preliminary data.</text>
</comment>
<dbReference type="InterPro" id="IPR036259">
    <property type="entry name" value="MFS_trans_sf"/>
</dbReference>
<feature type="transmembrane region" description="Helical" evidence="7">
    <location>
        <begin position="218"/>
        <end position="239"/>
    </location>
</feature>
<evidence type="ECO:0000256" key="1">
    <source>
        <dbReference type="ARBA" id="ARBA00004141"/>
    </source>
</evidence>
<feature type="transmembrane region" description="Helical" evidence="7">
    <location>
        <begin position="394"/>
        <end position="415"/>
    </location>
</feature>
<proteinExistence type="predicted"/>
<dbReference type="FunFam" id="1.20.1250.20:FF:000106">
    <property type="entry name" value="MFS transporter, putative"/>
    <property type="match status" value="1"/>
</dbReference>
<dbReference type="Gene3D" id="1.20.1250.20">
    <property type="entry name" value="MFS general substrate transporter like domains"/>
    <property type="match status" value="1"/>
</dbReference>
<evidence type="ECO:0000256" key="5">
    <source>
        <dbReference type="ARBA" id="ARBA00023136"/>
    </source>
</evidence>
<feature type="transmembrane region" description="Helical" evidence="7">
    <location>
        <begin position="490"/>
        <end position="511"/>
    </location>
</feature>
<keyword evidence="3 7" id="KW-0812">Transmembrane</keyword>
<sequence length="549" mass="62109">MSAALPSLVAMQNVVVPASEPLDERDGRLSDEEKNDYRADTSVPSASSIELQKRWYEPPDSYESKHRWDPAATWTQEEETKLRRKLDIRVCAVACLCFAALQLDRGNISNALSDNMLVDLHMTTANYNTGMTIFYLCFLCAELPSQMISKKLGSDVWIPIQMMSWSAVAIGQVGLTGKSSFYATRALLGLIEGGFIADTILYLSYYYTAAELTIRLSWFWVTLTSTTIVGSLLATAIFQLDGVHGLEGWRWLFALEGTITFLIGFWAFFYLPASPTQTAGRFRGKGWFTEREEIIVVNKVLRDDPTKSSMHNRQGLSFGDLVRSLSDFDLWPLYLLGLTTFIAPSTVAAYFTLSLKNLGYSTFQTNLLTIPSSVLFIILNLSLAFASKRFRERVLLSSLSSWWVLVFLIVLITIPDSTNKWVKWALLSLITAYPYPHPILVSMNSMNSGSVRTRTVASSVYNMAVQSASLIASNIYQPSDAPYYHKGNRVLVGIVVANLVLYGLTKLWYIWRNHARAKIWDSWTLEQRDEYIRTTKDQGNKRLDFRFLH</sequence>
<dbReference type="OrthoDB" id="1935484at2759"/>
<keyword evidence="5 7" id="KW-0472">Membrane</keyword>
<feature type="region of interest" description="Disordered" evidence="6">
    <location>
        <begin position="16"/>
        <end position="45"/>
    </location>
</feature>
<keyword evidence="9" id="KW-1185">Reference proteome</keyword>
<dbReference type="GO" id="GO:0016020">
    <property type="term" value="C:membrane"/>
    <property type="evidence" value="ECO:0007669"/>
    <property type="project" value="UniProtKB-SubCell"/>
</dbReference>
<comment type="subcellular location">
    <subcellularLocation>
        <location evidence="1">Membrane</location>
        <topology evidence="1">Multi-pass membrane protein</topology>
    </subcellularLocation>
</comment>
<dbReference type="PANTHER" id="PTHR43791">
    <property type="entry name" value="PERMEASE-RELATED"/>
    <property type="match status" value="1"/>
</dbReference>
<evidence type="ECO:0000256" key="2">
    <source>
        <dbReference type="ARBA" id="ARBA00022448"/>
    </source>
</evidence>
<evidence type="ECO:0000256" key="7">
    <source>
        <dbReference type="SAM" id="Phobius"/>
    </source>
</evidence>
<reference evidence="8 9" key="1">
    <citation type="submission" date="2018-11" db="EMBL/GenBank/DDBJ databases">
        <title>Genome sequence of Saitozyma podzolica DSM 27192.</title>
        <authorList>
            <person name="Aliyu H."/>
            <person name="Gorte O."/>
            <person name="Ochsenreither K."/>
        </authorList>
    </citation>
    <scope>NUCLEOTIDE SEQUENCE [LARGE SCALE GENOMIC DNA]</scope>
    <source>
        <strain evidence="8 9">DSM 27192</strain>
    </source>
</reference>
<dbReference type="InterPro" id="IPR011701">
    <property type="entry name" value="MFS"/>
</dbReference>
<dbReference type="Proteomes" id="UP000279259">
    <property type="component" value="Unassembled WGS sequence"/>
</dbReference>
<accession>A0A427YFJ0</accession>
<dbReference type="SUPFAM" id="SSF103473">
    <property type="entry name" value="MFS general substrate transporter"/>
    <property type="match status" value="1"/>
</dbReference>
<evidence type="ECO:0000256" key="6">
    <source>
        <dbReference type="SAM" id="MobiDB-lite"/>
    </source>
</evidence>